<organism evidence="1 2">
    <name type="scientific">Candidatus Acidiferrum panamense</name>
    <dbReference type="NCBI Taxonomy" id="2741543"/>
    <lineage>
        <taxon>Bacteria</taxon>
        <taxon>Pseudomonadati</taxon>
        <taxon>Acidobacteriota</taxon>
        <taxon>Terriglobia</taxon>
        <taxon>Candidatus Acidiferrales</taxon>
        <taxon>Candidatus Acidiferrum</taxon>
    </lineage>
</organism>
<accession>A0A7V8NP52</accession>
<keyword evidence="2" id="KW-1185">Reference proteome</keyword>
<gene>
    <name evidence="1" type="ORF">HRJ53_08150</name>
</gene>
<dbReference type="EMBL" id="JACDQQ010000787">
    <property type="protein sequence ID" value="MBA0084952.1"/>
    <property type="molecule type" value="Genomic_DNA"/>
</dbReference>
<comment type="caution">
    <text evidence="1">The sequence shown here is derived from an EMBL/GenBank/DDBJ whole genome shotgun (WGS) entry which is preliminary data.</text>
</comment>
<dbReference type="AlphaFoldDB" id="A0A7V8NP52"/>
<dbReference type="Proteomes" id="UP000567293">
    <property type="component" value="Unassembled WGS sequence"/>
</dbReference>
<reference evidence="1" key="1">
    <citation type="submission" date="2020-06" db="EMBL/GenBank/DDBJ databases">
        <title>Legume-microbial interactions unlock mineral nutrients during tropical forest succession.</title>
        <authorList>
            <person name="Epihov D.Z."/>
        </authorList>
    </citation>
    <scope>NUCLEOTIDE SEQUENCE [LARGE SCALE GENOMIC DNA]</scope>
    <source>
        <strain evidence="1">Pan2503</strain>
    </source>
</reference>
<evidence type="ECO:0000313" key="1">
    <source>
        <dbReference type="EMBL" id="MBA0084952.1"/>
    </source>
</evidence>
<protein>
    <submittedName>
        <fullName evidence="1">Uncharacterized protein</fullName>
    </submittedName>
</protein>
<evidence type="ECO:0000313" key="2">
    <source>
        <dbReference type="Proteomes" id="UP000567293"/>
    </source>
</evidence>
<name>A0A7V8NP52_9BACT</name>
<sequence>MVDWWTGGWIGGIVGGLQRIQTVANRETKIVPAQGPVLSFADITAQVEIFGTIYDRLVQMLNKGRGPSEAVDAGPAKEYEAKMGNSDAFVHRAFESLWAYLSPDA</sequence>
<proteinExistence type="predicted"/>